<dbReference type="PANTHER" id="PTHR34322:SF2">
    <property type="entry name" value="TRANSPOSASE IS200-LIKE DOMAIN-CONTAINING PROTEIN"/>
    <property type="match status" value="1"/>
</dbReference>
<feature type="domain" description="Chromosomal replication initiator DnaA C-terminal" evidence="1">
    <location>
        <begin position="212"/>
        <end position="280"/>
    </location>
</feature>
<dbReference type="PANTHER" id="PTHR34322">
    <property type="entry name" value="TRANSPOSASE, Y1_TNP DOMAIN-CONTAINING"/>
    <property type="match status" value="1"/>
</dbReference>
<proteinExistence type="predicted"/>
<dbReference type="SMART" id="SM00760">
    <property type="entry name" value="Bac_DnaA_C"/>
    <property type="match status" value="1"/>
</dbReference>
<evidence type="ECO:0000313" key="4">
    <source>
        <dbReference type="Proteomes" id="UP000563151"/>
    </source>
</evidence>
<dbReference type="SUPFAM" id="SSF48295">
    <property type="entry name" value="TrpR-like"/>
    <property type="match status" value="1"/>
</dbReference>
<dbReference type="RefSeq" id="WP_035148749.1">
    <property type="nucleotide sequence ID" value="NZ_JAAZWO010000001.1"/>
</dbReference>
<feature type="domain" description="Transposase IS200-like" evidence="2">
    <location>
        <begin position="9"/>
        <end position="123"/>
    </location>
</feature>
<keyword evidence="4" id="KW-1185">Reference proteome</keyword>
<dbReference type="InterPro" id="IPR002686">
    <property type="entry name" value="Transposase_17"/>
</dbReference>
<organism evidence="3 4">
    <name type="scientific">Clostridium tetanomorphum</name>
    <dbReference type="NCBI Taxonomy" id="1553"/>
    <lineage>
        <taxon>Bacteria</taxon>
        <taxon>Bacillati</taxon>
        <taxon>Bacillota</taxon>
        <taxon>Clostridia</taxon>
        <taxon>Eubacteriales</taxon>
        <taxon>Clostridiaceae</taxon>
        <taxon>Clostridium</taxon>
    </lineage>
</organism>
<evidence type="ECO:0000259" key="2">
    <source>
        <dbReference type="SMART" id="SM01321"/>
    </source>
</evidence>
<dbReference type="SMART" id="SM01321">
    <property type="entry name" value="Y1_Tnp"/>
    <property type="match status" value="1"/>
</dbReference>
<evidence type="ECO:0000313" key="3">
    <source>
        <dbReference type="EMBL" id="MBC2396402.1"/>
    </source>
</evidence>
<dbReference type="InterPro" id="IPR010921">
    <property type="entry name" value="Trp_repressor/repl_initiator"/>
</dbReference>
<sequence>MPRCARIKSEDSIFHIIVKSISEIFLFEDDSDKDMYISFMKHYQKIYHFKIYSYCFMSNHAHFIIDANGADISKVMHGINFRFAINFNKKHKRNGHLFQGRFKSKIIYDDRYIITASAYIHRNPLDIKKYKLSPEKYKYSSLPIFLGLKKDPFNLVDENFILQLLGSNLKESRKRYLYLIYSDNKVLEKLIESKTENTYHNSKRFILIRNFNEKEIVDFVSKKLDISIANICMKNNKNSTKARALVVFLLRCLSNLSCKDICKFLGDITQSRVSSLCTVGVNIIENEKQYANIVSDFASLHCVK</sequence>
<dbReference type="Pfam" id="PF01797">
    <property type="entry name" value="Y1_Tnp"/>
    <property type="match status" value="1"/>
</dbReference>
<dbReference type="EMBL" id="JAAZWO010000001">
    <property type="protein sequence ID" value="MBC2396402.1"/>
    <property type="molecule type" value="Genomic_DNA"/>
</dbReference>
<dbReference type="SUPFAM" id="SSF143422">
    <property type="entry name" value="Transposase IS200-like"/>
    <property type="match status" value="1"/>
</dbReference>
<dbReference type="AlphaFoldDB" id="A0A923IYY6"/>
<dbReference type="GO" id="GO:0005524">
    <property type="term" value="F:ATP binding"/>
    <property type="evidence" value="ECO:0007669"/>
    <property type="project" value="InterPro"/>
</dbReference>
<name>A0A923IYY6_CLOTT</name>
<protein>
    <submittedName>
        <fullName evidence="3">Transposase</fullName>
    </submittedName>
</protein>
<dbReference type="GO" id="GO:0043565">
    <property type="term" value="F:sequence-specific DNA binding"/>
    <property type="evidence" value="ECO:0007669"/>
    <property type="project" value="InterPro"/>
</dbReference>
<dbReference type="Proteomes" id="UP000563151">
    <property type="component" value="Unassembled WGS sequence"/>
</dbReference>
<evidence type="ECO:0000259" key="1">
    <source>
        <dbReference type="SMART" id="SM00760"/>
    </source>
</evidence>
<dbReference type="Gene3D" id="3.30.70.1290">
    <property type="entry name" value="Transposase IS200-like"/>
    <property type="match status" value="1"/>
</dbReference>
<dbReference type="GO" id="GO:0006270">
    <property type="term" value="P:DNA replication initiation"/>
    <property type="evidence" value="ECO:0007669"/>
    <property type="project" value="InterPro"/>
</dbReference>
<gene>
    <name evidence="3" type="ORF">HGG79_01235</name>
</gene>
<accession>A0A923IYY6</accession>
<dbReference type="InterPro" id="IPR013159">
    <property type="entry name" value="DnaA_C"/>
</dbReference>
<dbReference type="GO" id="GO:0006275">
    <property type="term" value="P:regulation of DNA replication"/>
    <property type="evidence" value="ECO:0007669"/>
    <property type="project" value="InterPro"/>
</dbReference>
<dbReference type="GO" id="GO:0006313">
    <property type="term" value="P:DNA transposition"/>
    <property type="evidence" value="ECO:0007669"/>
    <property type="project" value="InterPro"/>
</dbReference>
<reference evidence="3 4" key="1">
    <citation type="submission" date="2020-04" db="EMBL/GenBank/DDBJ databases">
        <title>Genomic insights into acetone-butanol-ethanol (ABE) fermentation by sequencing solventogenic clostridia strains.</title>
        <authorList>
            <person name="Brown S."/>
        </authorList>
    </citation>
    <scope>NUCLEOTIDE SEQUENCE [LARGE SCALE GENOMIC DNA]</scope>
    <source>
        <strain evidence="3 4">DJ011</strain>
    </source>
</reference>
<comment type="caution">
    <text evidence="3">The sequence shown here is derived from an EMBL/GenBank/DDBJ whole genome shotgun (WGS) entry which is preliminary data.</text>
</comment>
<dbReference type="InterPro" id="IPR036515">
    <property type="entry name" value="Transposase_17_sf"/>
</dbReference>
<dbReference type="GO" id="GO:0004803">
    <property type="term" value="F:transposase activity"/>
    <property type="evidence" value="ECO:0007669"/>
    <property type="project" value="InterPro"/>
</dbReference>
<dbReference type="Gene3D" id="1.10.1750.10">
    <property type="match status" value="1"/>
</dbReference>